<dbReference type="PANTHER" id="PTHR11571:SF150">
    <property type="entry name" value="GLUTATHIONE S-TRANSFERASE"/>
    <property type="match status" value="1"/>
</dbReference>
<reference evidence="3" key="3">
    <citation type="submission" date="2015-02" db="UniProtKB">
        <authorList>
            <consortium name="EnsemblProtists"/>
        </authorList>
    </citation>
    <scope>IDENTIFICATION</scope>
    <source>
        <strain evidence="3">DAOM BR144</strain>
    </source>
</reference>
<dbReference type="HOGENOM" id="CLU_039475_1_2_1"/>
<dbReference type="Pfam" id="PF14497">
    <property type="entry name" value="GST_C_3"/>
    <property type="match status" value="1"/>
</dbReference>
<dbReference type="InterPro" id="IPR050213">
    <property type="entry name" value="GST_superfamily"/>
</dbReference>
<dbReference type="InterPro" id="IPR010987">
    <property type="entry name" value="Glutathione-S-Trfase_C-like"/>
</dbReference>
<dbReference type="AlphaFoldDB" id="K3WK05"/>
<dbReference type="InterPro" id="IPR040079">
    <property type="entry name" value="Glutathione_S-Trfase"/>
</dbReference>
<name>K3WK05_GLOUD</name>
<dbReference type="Gene3D" id="1.20.1050.10">
    <property type="match status" value="1"/>
</dbReference>
<sequence length="205" mass="22597">MSPAATPELKLTYFDGTGRAELTRLIFAFGGISFVDKRIQHADMAALKPSLLLGQVPTLEIDGKVYAQSIAIARYAAKLSGLMPEDPIEALRADMVCETARDLITSFISAYVEQDVDKKAEITKTFLEETIPKTFGALESMVQGRFFLGDDKPSYADIHVFDLVHNALAPVFQGFTIAPFPKLHAVMEHIKTNTNIAAYLQSKQK</sequence>
<dbReference type="CDD" id="cd03192">
    <property type="entry name" value="GST_C_Sigma_like"/>
    <property type="match status" value="1"/>
</dbReference>
<dbReference type="PANTHER" id="PTHR11571">
    <property type="entry name" value="GLUTATHIONE S-TRANSFERASE"/>
    <property type="match status" value="1"/>
</dbReference>
<dbReference type="Proteomes" id="UP000019132">
    <property type="component" value="Unassembled WGS sequence"/>
</dbReference>
<evidence type="ECO:0008006" key="5">
    <source>
        <dbReference type="Google" id="ProtNLM"/>
    </source>
</evidence>
<keyword evidence="4" id="KW-1185">Reference proteome</keyword>
<dbReference type="Gene3D" id="3.40.30.10">
    <property type="entry name" value="Glutaredoxin"/>
    <property type="match status" value="1"/>
</dbReference>
<dbReference type="SUPFAM" id="SSF52833">
    <property type="entry name" value="Thioredoxin-like"/>
    <property type="match status" value="1"/>
</dbReference>
<dbReference type="STRING" id="431595.K3WK05"/>
<dbReference type="InParanoid" id="K3WK05"/>
<dbReference type="EMBL" id="GL376633">
    <property type="status" value="NOT_ANNOTATED_CDS"/>
    <property type="molecule type" value="Genomic_DNA"/>
</dbReference>
<dbReference type="Pfam" id="PF02798">
    <property type="entry name" value="GST_N"/>
    <property type="match status" value="1"/>
</dbReference>
<dbReference type="OMA" id="LDLMMMI"/>
<dbReference type="InterPro" id="IPR036282">
    <property type="entry name" value="Glutathione-S-Trfase_C_sf"/>
</dbReference>
<accession>K3WK05</accession>
<dbReference type="GO" id="GO:0006749">
    <property type="term" value="P:glutathione metabolic process"/>
    <property type="evidence" value="ECO:0007669"/>
    <property type="project" value="TreeGrafter"/>
</dbReference>
<proteinExistence type="predicted"/>
<protein>
    <recommendedName>
        <fullName evidence="5">Glutathione S-transferase</fullName>
    </recommendedName>
</protein>
<dbReference type="EnsemblProtists" id="PYU1_T005297">
    <property type="protein sequence ID" value="PYU1_T005297"/>
    <property type="gene ID" value="PYU1_G005286"/>
</dbReference>
<feature type="domain" description="GST C-terminal" evidence="2">
    <location>
        <begin position="86"/>
        <end position="205"/>
    </location>
</feature>
<dbReference type="InterPro" id="IPR004045">
    <property type="entry name" value="Glutathione_S-Trfase_N"/>
</dbReference>
<evidence type="ECO:0000259" key="2">
    <source>
        <dbReference type="PROSITE" id="PS50405"/>
    </source>
</evidence>
<dbReference type="SFLD" id="SFLDG00363">
    <property type="entry name" value="AMPS_(cytGST):_Alpha-__Mu-__Pi"/>
    <property type="match status" value="1"/>
</dbReference>
<feature type="domain" description="GST N-terminal" evidence="1">
    <location>
        <begin position="7"/>
        <end position="84"/>
    </location>
</feature>
<dbReference type="InterPro" id="IPR004046">
    <property type="entry name" value="GST_C"/>
</dbReference>
<dbReference type="SUPFAM" id="SSF47616">
    <property type="entry name" value="GST C-terminal domain-like"/>
    <property type="match status" value="1"/>
</dbReference>
<dbReference type="VEuPathDB" id="FungiDB:PYU1_G005286"/>
<dbReference type="CDD" id="cd03039">
    <property type="entry name" value="GST_N_Sigma_like"/>
    <property type="match status" value="1"/>
</dbReference>
<dbReference type="InterPro" id="IPR036249">
    <property type="entry name" value="Thioredoxin-like_sf"/>
</dbReference>
<evidence type="ECO:0000313" key="4">
    <source>
        <dbReference type="Proteomes" id="UP000019132"/>
    </source>
</evidence>
<evidence type="ECO:0000313" key="3">
    <source>
        <dbReference type="EnsemblProtists" id="PYU1_T005297"/>
    </source>
</evidence>
<reference evidence="4" key="1">
    <citation type="journal article" date="2010" name="Genome Biol.">
        <title>Genome sequence of the necrotrophic plant pathogen Pythium ultimum reveals original pathogenicity mechanisms and effector repertoire.</title>
        <authorList>
            <person name="Levesque C.A."/>
            <person name="Brouwer H."/>
            <person name="Cano L."/>
            <person name="Hamilton J.P."/>
            <person name="Holt C."/>
            <person name="Huitema E."/>
            <person name="Raffaele S."/>
            <person name="Robideau G.P."/>
            <person name="Thines M."/>
            <person name="Win J."/>
            <person name="Zerillo M.M."/>
            <person name="Beakes G.W."/>
            <person name="Boore J.L."/>
            <person name="Busam D."/>
            <person name="Dumas B."/>
            <person name="Ferriera S."/>
            <person name="Fuerstenberg S.I."/>
            <person name="Gachon C.M."/>
            <person name="Gaulin E."/>
            <person name="Govers F."/>
            <person name="Grenville-Briggs L."/>
            <person name="Horner N."/>
            <person name="Hostetler J."/>
            <person name="Jiang R.H."/>
            <person name="Johnson J."/>
            <person name="Krajaejun T."/>
            <person name="Lin H."/>
            <person name="Meijer H.J."/>
            <person name="Moore B."/>
            <person name="Morris P."/>
            <person name="Phuntmart V."/>
            <person name="Puiu D."/>
            <person name="Shetty J."/>
            <person name="Stajich J.E."/>
            <person name="Tripathy S."/>
            <person name="Wawra S."/>
            <person name="van West P."/>
            <person name="Whitty B.R."/>
            <person name="Coutinho P.M."/>
            <person name="Henrissat B."/>
            <person name="Martin F."/>
            <person name="Thomas P.D."/>
            <person name="Tyler B.M."/>
            <person name="De Vries R.P."/>
            <person name="Kamoun S."/>
            <person name="Yandell M."/>
            <person name="Tisserat N."/>
            <person name="Buell C.R."/>
        </authorList>
    </citation>
    <scope>NUCLEOTIDE SEQUENCE</scope>
    <source>
        <strain evidence="4">DAOM:BR144</strain>
    </source>
</reference>
<dbReference type="FunFam" id="1.20.1050.10:FF:000030">
    <property type="entry name" value="Glutathione S-transferase S1"/>
    <property type="match status" value="1"/>
</dbReference>
<evidence type="ECO:0000259" key="1">
    <source>
        <dbReference type="PROSITE" id="PS50404"/>
    </source>
</evidence>
<reference evidence="4" key="2">
    <citation type="submission" date="2010-04" db="EMBL/GenBank/DDBJ databases">
        <authorList>
            <person name="Buell R."/>
            <person name="Hamilton J."/>
            <person name="Hostetler J."/>
        </authorList>
    </citation>
    <scope>NUCLEOTIDE SEQUENCE [LARGE SCALE GENOMIC DNA]</scope>
    <source>
        <strain evidence="4">DAOM:BR144</strain>
    </source>
</reference>
<dbReference type="eggNOG" id="KOG1695">
    <property type="taxonomic scope" value="Eukaryota"/>
</dbReference>
<dbReference type="PROSITE" id="PS50405">
    <property type="entry name" value="GST_CTER"/>
    <property type="match status" value="1"/>
</dbReference>
<dbReference type="PROSITE" id="PS50404">
    <property type="entry name" value="GST_NTER"/>
    <property type="match status" value="1"/>
</dbReference>
<dbReference type="SFLD" id="SFLDG01205">
    <property type="entry name" value="AMPS.1"/>
    <property type="match status" value="1"/>
</dbReference>
<organism evidence="3 4">
    <name type="scientific">Globisporangium ultimum (strain ATCC 200006 / CBS 805.95 / DAOM BR144)</name>
    <name type="common">Pythium ultimum</name>
    <dbReference type="NCBI Taxonomy" id="431595"/>
    <lineage>
        <taxon>Eukaryota</taxon>
        <taxon>Sar</taxon>
        <taxon>Stramenopiles</taxon>
        <taxon>Oomycota</taxon>
        <taxon>Peronosporomycetes</taxon>
        <taxon>Pythiales</taxon>
        <taxon>Pythiaceae</taxon>
        <taxon>Globisporangium</taxon>
    </lineage>
</organism>
<dbReference type="GO" id="GO:0004364">
    <property type="term" value="F:glutathione transferase activity"/>
    <property type="evidence" value="ECO:0007669"/>
    <property type="project" value="TreeGrafter"/>
</dbReference>
<dbReference type="SFLD" id="SFLDS00019">
    <property type="entry name" value="Glutathione_Transferase_(cytos"/>
    <property type="match status" value="1"/>
</dbReference>